<organism evidence="2 3">
    <name type="scientific">Rhodotorula toruloides</name>
    <name type="common">Yeast</name>
    <name type="synonym">Rhodosporidium toruloides</name>
    <dbReference type="NCBI Taxonomy" id="5286"/>
    <lineage>
        <taxon>Eukaryota</taxon>
        <taxon>Fungi</taxon>
        <taxon>Dikarya</taxon>
        <taxon>Basidiomycota</taxon>
        <taxon>Pucciniomycotina</taxon>
        <taxon>Microbotryomycetes</taxon>
        <taxon>Sporidiobolales</taxon>
        <taxon>Sporidiobolaceae</taxon>
        <taxon>Rhodotorula</taxon>
    </lineage>
</organism>
<evidence type="ECO:0000313" key="2">
    <source>
        <dbReference type="EMBL" id="PRQ75808.1"/>
    </source>
</evidence>
<comment type="caution">
    <text evidence="2">The sequence shown here is derived from an EMBL/GenBank/DDBJ whole genome shotgun (WGS) entry which is preliminary data.</text>
</comment>
<reference evidence="2 3" key="1">
    <citation type="journal article" date="2018" name="Elife">
        <title>Functional genomics of lipid metabolism in the oleaginous yeast Rhodosporidium toruloides.</title>
        <authorList>
            <person name="Coradetti S.T."/>
            <person name="Pinel D."/>
            <person name="Geiselman G."/>
            <person name="Ito M."/>
            <person name="Mondo S."/>
            <person name="Reilly M.C."/>
            <person name="Cheng Y.F."/>
            <person name="Bauer S."/>
            <person name="Grigoriev I."/>
            <person name="Gladden J.M."/>
            <person name="Simmons B.A."/>
            <person name="Brem R."/>
            <person name="Arkin A.P."/>
            <person name="Skerker J.M."/>
        </authorList>
    </citation>
    <scope>NUCLEOTIDE SEQUENCE [LARGE SCALE GENOMIC DNA]</scope>
    <source>
        <strain evidence="2 3">NBRC 0880</strain>
    </source>
</reference>
<gene>
    <name evidence="2" type="ORF">AAT19DRAFT_12830</name>
</gene>
<dbReference type="Proteomes" id="UP000239560">
    <property type="component" value="Unassembled WGS sequence"/>
</dbReference>
<evidence type="ECO:0000256" key="1">
    <source>
        <dbReference type="SAM" id="MobiDB-lite"/>
    </source>
</evidence>
<protein>
    <submittedName>
        <fullName evidence="2">Uncharacterized protein</fullName>
    </submittedName>
</protein>
<feature type="region of interest" description="Disordered" evidence="1">
    <location>
        <begin position="52"/>
        <end position="114"/>
    </location>
</feature>
<proteinExistence type="predicted"/>
<name>A0A2T0ACR9_RHOTO</name>
<sequence>MLPSHALEIPAAPRTPSHAVLALPSPRLTTVFESPNIARRGAWRTRSRFRLNEPGPQLAHTAAHPTGPQPEHDLPMPPDWTSCAGEGRQRRITARQAQDSRTSRHTPSSHRCVNPRPGCSCSTPHALHFEAGWCSG</sequence>
<dbReference type="EMBL" id="LCTV02000003">
    <property type="protein sequence ID" value="PRQ75808.1"/>
    <property type="molecule type" value="Genomic_DNA"/>
</dbReference>
<evidence type="ECO:0000313" key="3">
    <source>
        <dbReference type="Proteomes" id="UP000239560"/>
    </source>
</evidence>
<accession>A0A2T0ACR9</accession>
<dbReference type="AlphaFoldDB" id="A0A2T0ACR9"/>